<evidence type="ECO:0000256" key="5">
    <source>
        <dbReference type="ARBA" id="ARBA00022723"/>
    </source>
</evidence>
<dbReference type="GO" id="GO:0002196">
    <property type="term" value="F:Ser-tRNA(Ala) deacylase activity"/>
    <property type="evidence" value="ECO:0007669"/>
    <property type="project" value="TreeGrafter"/>
</dbReference>
<comment type="cofactor">
    <cofactor evidence="1">
        <name>Zn(2+)</name>
        <dbReference type="ChEBI" id="CHEBI:29105"/>
    </cofactor>
</comment>
<dbReference type="GO" id="GO:0006419">
    <property type="term" value="P:alanyl-tRNA aminoacylation"/>
    <property type="evidence" value="ECO:0007669"/>
    <property type="project" value="InterPro"/>
</dbReference>
<dbReference type="GO" id="GO:0005737">
    <property type="term" value="C:cytoplasm"/>
    <property type="evidence" value="ECO:0007669"/>
    <property type="project" value="UniProtKB-SubCell"/>
</dbReference>
<comment type="subcellular location">
    <subcellularLocation>
        <location evidence="2">Cytoplasm</location>
    </subcellularLocation>
</comment>
<dbReference type="AlphaFoldDB" id="A0A146M5R9"/>
<feature type="domain" description="Alanyl-transfer RNA synthetases family profile" evidence="9">
    <location>
        <begin position="1"/>
        <end position="250"/>
    </location>
</feature>
<dbReference type="InterPro" id="IPR012947">
    <property type="entry name" value="tRNA_SAD"/>
</dbReference>
<dbReference type="Gene3D" id="2.40.30.130">
    <property type="match status" value="1"/>
</dbReference>
<organism evidence="10">
    <name type="scientific">Lygus hesperus</name>
    <name type="common">Western plant bug</name>
    <dbReference type="NCBI Taxonomy" id="30085"/>
    <lineage>
        <taxon>Eukaryota</taxon>
        <taxon>Metazoa</taxon>
        <taxon>Ecdysozoa</taxon>
        <taxon>Arthropoda</taxon>
        <taxon>Hexapoda</taxon>
        <taxon>Insecta</taxon>
        <taxon>Pterygota</taxon>
        <taxon>Neoptera</taxon>
        <taxon>Paraneoptera</taxon>
        <taxon>Hemiptera</taxon>
        <taxon>Heteroptera</taxon>
        <taxon>Panheteroptera</taxon>
        <taxon>Cimicomorpha</taxon>
        <taxon>Miridae</taxon>
        <taxon>Mirini</taxon>
        <taxon>Lygus</taxon>
    </lineage>
</organism>
<comment type="similarity">
    <text evidence="3">Belongs to the class-II aminoacyl-tRNA synthetase family. Alax-L subfamily.</text>
</comment>
<protein>
    <submittedName>
        <fullName evidence="10">Alanyl-tRNA editing protein Aarsd1-B</fullName>
    </submittedName>
</protein>
<evidence type="ECO:0000256" key="1">
    <source>
        <dbReference type="ARBA" id="ARBA00001947"/>
    </source>
</evidence>
<dbReference type="FunFam" id="2.40.30.130:FF:000003">
    <property type="entry name" value="alanyl-tRNA editing protein Aarsd1"/>
    <property type="match status" value="1"/>
</dbReference>
<evidence type="ECO:0000313" key="10">
    <source>
        <dbReference type="EMBL" id="JAQ14127.1"/>
    </source>
</evidence>
<evidence type="ECO:0000256" key="2">
    <source>
        <dbReference type="ARBA" id="ARBA00004496"/>
    </source>
</evidence>
<dbReference type="GO" id="GO:0003676">
    <property type="term" value="F:nucleic acid binding"/>
    <property type="evidence" value="ECO:0007669"/>
    <property type="project" value="InterPro"/>
</dbReference>
<dbReference type="PANTHER" id="PTHR43462">
    <property type="entry name" value="ALANYL-TRNA EDITING PROTEIN"/>
    <property type="match status" value="1"/>
</dbReference>
<evidence type="ECO:0000259" key="9">
    <source>
        <dbReference type="PROSITE" id="PS50860"/>
    </source>
</evidence>
<evidence type="ECO:0000256" key="4">
    <source>
        <dbReference type="ARBA" id="ARBA00022490"/>
    </source>
</evidence>
<dbReference type="InterPro" id="IPR009000">
    <property type="entry name" value="Transl_B-barrel_sf"/>
</dbReference>
<dbReference type="PROSITE" id="PS50860">
    <property type="entry name" value="AA_TRNA_LIGASE_II_ALA"/>
    <property type="match status" value="1"/>
</dbReference>
<dbReference type="InterPro" id="IPR018165">
    <property type="entry name" value="Ala-tRNA-synth_IIc_core"/>
</dbReference>
<evidence type="ECO:0000256" key="3">
    <source>
        <dbReference type="ARBA" id="ARBA00008429"/>
    </source>
</evidence>
<proteinExistence type="inferred from homology"/>
<dbReference type="SUPFAM" id="SSF55186">
    <property type="entry name" value="ThrRS/AlaRS common domain"/>
    <property type="match status" value="1"/>
</dbReference>
<keyword evidence="6" id="KW-0862">Zinc</keyword>
<accession>A0A146M5R9</accession>
<dbReference type="FunFam" id="3.30.980.10:FF:000007">
    <property type="entry name" value="alanyl-tRNA editing protein Aarsd1"/>
    <property type="match status" value="1"/>
</dbReference>
<dbReference type="Pfam" id="PF07973">
    <property type="entry name" value="tRNA_SAD"/>
    <property type="match status" value="1"/>
</dbReference>
<evidence type="ECO:0000256" key="7">
    <source>
        <dbReference type="ARBA" id="ARBA00022917"/>
    </source>
</evidence>
<keyword evidence="4" id="KW-0963">Cytoplasm</keyword>
<dbReference type="Gene3D" id="3.30.980.10">
    <property type="entry name" value="Threonyl-trna Synthetase, Chain A, domain 2"/>
    <property type="match status" value="1"/>
</dbReference>
<sequence length="408" mass="45254">MVVFACQRDSFQKEFSTTVVSCRPSVLKTDDSKEEISCYEVVCEDTILFPEGGGQPYDLGEMNGVPVLKVLRRGTEAVHYVKQPLEEGATVKQVVDWKRRLDHMQQHSGQHLVTAIADSMLGYPTTSWWLGEDVSHIELDTNKLTQDEVDKLEEAVNEKIREALPVHATVLKDGDPALDSTRTRGLPKDHVGDVRIITIATVEANMCCGTHVSNLAELQAIKLLGFEKGKKGKTNLLFLAGGRVLAHLDKMYKRELELNLLLKNGPDSHTMLVDKLIKSNKAVNKNLQNALKDCASSEITKFKALDPKPKFFYHCRKDAEMDYCNFFIREFNDPEVLLLLAIGEGTEGHVVLHGPPTLLQDVGTRIAEILDGKGNGKGHRFQAKVKDLKALPKAVKICEAACSTAPTI</sequence>
<keyword evidence="5" id="KW-0479">Metal-binding</keyword>
<dbReference type="EMBL" id="GDHC01004502">
    <property type="protein sequence ID" value="JAQ14127.1"/>
    <property type="molecule type" value="Transcribed_RNA"/>
</dbReference>
<dbReference type="SMART" id="SM00863">
    <property type="entry name" value="tRNA_SAD"/>
    <property type="match status" value="1"/>
</dbReference>
<dbReference type="PANTHER" id="PTHR43462:SF1">
    <property type="entry name" value="ALANYL-TRNA EDITING PROTEIN AARSD1"/>
    <property type="match status" value="1"/>
</dbReference>
<evidence type="ECO:0000256" key="8">
    <source>
        <dbReference type="ARBA" id="ARBA00053555"/>
    </source>
</evidence>
<comment type="function">
    <text evidence="8">Functions in trans to edit the amino acid moiety from incorrectly charged tRNA(Ala).</text>
</comment>
<evidence type="ECO:0000256" key="6">
    <source>
        <dbReference type="ARBA" id="ARBA00022833"/>
    </source>
</evidence>
<reference evidence="10" key="1">
    <citation type="journal article" date="2016" name="Gigascience">
        <title>De novo construction of an expanded transcriptome assembly for the western tarnished plant bug, Lygus hesperus.</title>
        <authorList>
            <person name="Tassone E.E."/>
            <person name="Geib S.M."/>
            <person name="Hall B."/>
            <person name="Fabrick J.A."/>
            <person name="Brent C.S."/>
            <person name="Hull J.J."/>
        </authorList>
    </citation>
    <scope>NUCLEOTIDE SEQUENCE</scope>
</reference>
<dbReference type="GO" id="GO:0046872">
    <property type="term" value="F:metal ion binding"/>
    <property type="evidence" value="ECO:0007669"/>
    <property type="project" value="UniProtKB-KW"/>
</dbReference>
<dbReference type="InterPro" id="IPR051335">
    <property type="entry name" value="Alanyl-tRNA_Editing_Enzymes"/>
</dbReference>
<dbReference type="GO" id="GO:0005524">
    <property type="term" value="F:ATP binding"/>
    <property type="evidence" value="ECO:0007669"/>
    <property type="project" value="InterPro"/>
</dbReference>
<gene>
    <name evidence="10" type="primary">aarsd1-b_1</name>
    <name evidence="10" type="ORF">g.66842</name>
</gene>
<dbReference type="SUPFAM" id="SSF50447">
    <property type="entry name" value="Translation proteins"/>
    <property type="match status" value="1"/>
</dbReference>
<dbReference type="InterPro" id="IPR018163">
    <property type="entry name" value="Thr/Ala-tRNA-synth_IIc_edit"/>
</dbReference>
<dbReference type="GO" id="GO:0004813">
    <property type="term" value="F:alanine-tRNA ligase activity"/>
    <property type="evidence" value="ECO:0007669"/>
    <property type="project" value="InterPro"/>
</dbReference>
<keyword evidence="7" id="KW-0648">Protein biosynthesis</keyword>
<name>A0A146M5R9_LYGHE</name>